<feature type="compositionally biased region" description="Polar residues" evidence="1">
    <location>
        <begin position="36"/>
        <end position="49"/>
    </location>
</feature>
<keyword evidence="3" id="KW-1185">Reference proteome</keyword>
<proteinExistence type="predicted"/>
<dbReference type="Proteomes" id="UP000663880">
    <property type="component" value="Unassembled WGS sequence"/>
</dbReference>
<dbReference type="AlphaFoldDB" id="A0A821WEJ6"/>
<gene>
    <name evidence="2" type="ORF">PMACD_LOCUS13070</name>
</gene>
<organism evidence="2 3">
    <name type="scientific">Pieris macdunnoughi</name>
    <dbReference type="NCBI Taxonomy" id="345717"/>
    <lineage>
        <taxon>Eukaryota</taxon>
        <taxon>Metazoa</taxon>
        <taxon>Ecdysozoa</taxon>
        <taxon>Arthropoda</taxon>
        <taxon>Hexapoda</taxon>
        <taxon>Insecta</taxon>
        <taxon>Pterygota</taxon>
        <taxon>Neoptera</taxon>
        <taxon>Endopterygota</taxon>
        <taxon>Lepidoptera</taxon>
        <taxon>Glossata</taxon>
        <taxon>Ditrysia</taxon>
        <taxon>Papilionoidea</taxon>
        <taxon>Pieridae</taxon>
        <taxon>Pierinae</taxon>
        <taxon>Pieris</taxon>
    </lineage>
</organism>
<sequence length="320" mass="35684">MFGLRTPTKNKPSPSTSVTDKETEAELPSAREPTLTPVNEAQTSMGEKATILSQTEESRKIVNKVYRSRITEAAALQQSALAQLNAARNLRGDIKTAVTVAVKSYAEVAAVARTEPRNDCARTAINDRPDRTGLYSLIVEPGEETEAAEDTVQKIRCSLKAKDHGFKIEKLQKIKGGKVVIGCGTEEERKRVRERITHEDNGLTVKELNNKNPLVRFKDLLKYNTIDDIKKALKTQNKATTGNLTGEDWLMTEKHRQNARNTHECHVIVQVSPGMWKALTRAQKVHIDLQRVWVEDRSPLYSALSVSDTDTQGSTVKLKN</sequence>
<evidence type="ECO:0000256" key="1">
    <source>
        <dbReference type="SAM" id="MobiDB-lite"/>
    </source>
</evidence>
<evidence type="ECO:0000313" key="2">
    <source>
        <dbReference type="EMBL" id="CAF4921499.1"/>
    </source>
</evidence>
<dbReference type="OrthoDB" id="10022108at2759"/>
<evidence type="ECO:0000313" key="3">
    <source>
        <dbReference type="Proteomes" id="UP000663880"/>
    </source>
</evidence>
<name>A0A821WEJ6_9NEOP</name>
<protein>
    <submittedName>
        <fullName evidence="2">Uncharacterized protein</fullName>
    </submittedName>
</protein>
<feature type="compositionally biased region" description="Polar residues" evidence="1">
    <location>
        <begin position="7"/>
        <end position="18"/>
    </location>
</feature>
<reference evidence="2" key="1">
    <citation type="submission" date="2021-02" db="EMBL/GenBank/DDBJ databases">
        <authorList>
            <person name="Steward A R."/>
        </authorList>
    </citation>
    <scope>NUCLEOTIDE SEQUENCE</scope>
</reference>
<accession>A0A821WEJ6</accession>
<dbReference type="EMBL" id="CAJOBZ010000058">
    <property type="protein sequence ID" value="CAF4921499.1"/>
    <property type="molecule type" value="Genomic_DNA"/>
</dbReference>
<feature type="region of interest" description="Disordered" evidence="1">
    <location>
        <begin position="1"/>
        <end position="49"/>
    </location>
</feature>
<comment type="caution">
    <text evidence="2">The sequence shown here is derived from an EMBL/GenBank/DDBJ whole genome shotgun (WGS) entry which is preliminary data.</text>
</comment>